<feature type="transmembrane region" description="Helical" evidence="4">
    <location>
        <begin position="54"/>
        <end position="77"/>
    </location>
</feature>
<feature type="compositionally biased region" description="Basic residues" evidence="3">
    <location>
        <begin position="260"/>
        <end position="272"/>
    </location>
</feature>
<evidence type="ECO:0000313" key="6">
    <source>
        <dbReference type="Proteomes" id="UP000481153"/>
    </source>
</evidence>
<proteinExistence type="predicted"/>
<name>A0A6G0WKL5_9STRA</name>
<dbReference type="SUPFAM" id="SSF56300">
    <property type="entry name" value="Metallo-dependent phosphatases"/>
    <property type="match status" value="2"/>
</dbReference>
<accession>A0A6G0WKL5</accession>
<dbReference type="PANTHER" id="PTHR10161:SF14">
    <property type="entry name" value="TARTRATE-RESISTANT ACID PHOSPHATASE TYPE 5"/>
    <property type="match status" value="1"/>
</dbReference>
<keyword evidence="4" id="KW-0472">Membrane</keyword>
<evidence type="ECO:0000313" key="5">
    <source>
        <dbReference type="EMBL" id="KAF0727793.1"/>
    </source>
</evidence>
<dbReference type="GO" id="GO:0016787">
    <property type="term" value="F:hydrolase activity"/>
    <property type="evidence" value="ECO:0007669"/>
    <property type="project" value="UniProtKB-KW"/>
</dbReference>
<protein>
    <recommendedName>
        <fullName evidence="7">Calcineurin-like phosphoesterase domain-containing protein</fullName>
    </recommendedName>
</protein>
<evidence type="ECO:0000256" key="2">
    <source>
        <dbReference type="ARBA" id="ARBA00022801"/>
    </source>
</evidence>
<keyword evidence="4" id="KW-1133">Transmembrane helix</keyword>
<keyword evidence="6" id="KW-1185">Reference proteome</keyword>
<dbReference type="Proteomes" id="UP000481153">
    <property type="component" value="Unassembled WGS sequence"/>
</dbReference>
<evidence type="ECO:0008006" key="7">
    <source>
        <dbReference type="Google" id="ProtNLM"/>
    </source>
</evidence>
<dbReference type="EMBL" id="VJMJ01000188">
    <property type="protein sequence ID" value="KAF0727793.1"/>
    <property type="molecule type" value="Genomic_DNA"/>
</dbReference>
<keyword evidence="1" id="KW-0732">Signal</keyword>
<gene>
    <name evidence="5" type="ORF">Ae201684_014230</name>
</gene>
<comment type="caution">
    <text evidence="5">The sequence shown here is derived from an EMBL/GenBank/DDBJ whole genome shotgun (WGS) entry which is preliminary data.</text>
</comment>
<keyword evidence="4" id="KW-0812">Transmembrane</keyword>
<evidence type="ECO:0000256" key="4">
    <source>
        <dbReference type="SAM" id="Phobius"/>
    </source>
</evidence>
<dbReference type="InterPro" id="IPR029052">
    <property type="entry name" value="Metallo-depent_PP-like"/>
</dbReference>
<dbReference type="PANTHER" id="PTHR10161">
    <property type="entry name" value="TARTRATE-RESISTANT ACID PHOSPHATASE TYPE 5"/>
    <property type="match status" value="1"/>
</dbReference>
<dbReference type="VEuPathDB" id="FungiDB:AeMF1_019128"/>
<dbReference type="AlphaFoldDB" id="A0A6G0WKL5"/>
<reference evidence="5 6" key="1">
    <citation type="submission" date="2019-07" db="EMBL/GenBank/DDBJ databases">
        <title>Genomics analysis of Aphanomyces spp. identifies a new class of oomycete effector associated with host adaptation.</title>
        <authorList>
            <person name="Gaulin E."/>
        </authorList>
    </citation>
    <scope>NUCLEOTIDE SEQUENCE [LARGE SCALE GENOMIC DNA]</scope>
    <source>
        <strain evidence="5 6">ATCC 201684</strain>
    </source>
</reference>
<dbReference type="Gene3D" id="3.60.21.10">
    <property type="match status" value="1"/>
</dbReference>
<evidence type="ECO:0000256" key="1">
    <source>
        <dbReference type="ARBA" id="ARBA00022729"/>
    </source>
</evidence>
<keyword evidence="2" id="KW-0378">Hydrolase</keyword>
<feature type="compositionally biased region" description="Low complexity" evidence="3">
    <location>
        <begin position="93"/>
        <end position="104"/>
    </location>
</feature>
<evidence type="ECO:0000256" key="3">
    <source>
        <dbReference type="SAM" id="MobiDB-lite"/>
    </source>
</evidence>
<organism evidence="5 6">
    <name type="scientific">Aphanomyces euteiches</name>
    <dbReference type="NCBI Taxonomy" id="100861"/>
    <lineage>
        <taxon>Eukaryota</taxon>
        <taxon>Sar</taxon>
        <taxon>Stramenopiles</taxon>
        <taxon>Oomycota</taxon>
        <taxon>Saprolegniomycetes</taxon>
        <taxon>Saprolegniales</taxon>
        <taxon>Verrucalvaceae</taxon>
        <taxon>Aphanomyces</taxon>
    </lineage>
</organism>
<sequence>METEESQNARRSVPVLNIVHNHSVSADSASTHEVPFQLPHSLPRRRMLFSPMTVVYILVGVCAVVGAIIGIVVTVQYNNLDDDKSSQTDQAHPQSTSNSTTTPSVTPPPSAVYQLRIFALGAWGADPDFVDKADGQHRFRDETDRQAQADVAALMASSASTQAPQLIISQGNNFNWYGLLATNDTDIAGRVDASFTSVYNQPSLASIPWSVIMGENDYGGGEFLCGDSEDKLHACGNEAAIIAGLQQKFKLQQQATSSSRSKKSKKKTKRKLQSVQDSRWTMANHYMKQSLVSPDNSVSIDIFHVDVTVHAAPRICCQCLGYAPPDMFSVSCPMIQPHDDYCAGGDMNSYNACRQELATYAKSSLDQFQLDAAASTATFKIVNGHLSPFEMSKKDRDRWLQAISKAGIHLWLHGHVPGMNHVRTNQTATTASRRLKSHHEKYVDQHQHRSSTTSKEHDVTAAASAAAAALSTVPVTHFMTNGIGGGVPMELLKSKPVPGAVDLWALSERKYGFLDIAANTTGLRVVLRTTDKMASYCYDISRTQGDVGRACS</sequence>
<feature type="region of interest" description="Disordered" evidence="3">
    <location>
        <begin position="253"/>
        <end position="276"/>
    </location>
</feature>
<feature type="region of interest" description="Disordered" evidence="3">
    <location>
        <begin position="83"/>
        <end position="108"/>
    </location>
</feature>
<dbReference type="InterPro" id="IPR051558">
    <property type="entry name" value="Metallophosphoesterase_PAP"/>
</dbReference>